<dbReference type="STRING" id="888060.HMPREF9081_1245"/>
<keyword evidence="3" id="KW-1185">Reference proteome</keyword>
<protein>
    <submittedName>
        <fullName evidence="2">Uncharacterized protein</fullName>
    </submittedName>
</protein>
<sequence length="213" mass="23970">MQRYFLYGTLMLLCLLPFLFAANGEAAGKITPEDFSYQNIALGDSEKDLRAKWGEPDVQNEQVIWGIHLRTFTYGDIVVSTSVTSGKVVDINLIGEKYRLRKDVHYGSTGSYLTKVYGKTERQFLDGNTCYVFSHPEHPHEHLILNLETEHGALQSARITMLPLTDEEADEMALSDDETFVELDLKSGFIASKEIDVSDLPKNDKVQLGGYVK</sequence>
<dbReference type="EMBL" id="AFHQ01000032">
    <property type="protein sequence ID" value="EGK60060.1"/>
    <property type="molecule type" value="Genomic_DNA"/>
</dbReference>
<organism evidence="2 3">
    <name type="scientific">Centipeda periodontii DSM 2778</name>
    <dbReference type="NCBI Taxonomy" id="888060"/>
    <lineage>
        <taxon>Bacteria</taxon>
        <taxon>Bacillati</taxon>
        <taxon>Bacillota</taxon>
        <taxon>Negativicutes</taxon>
        <taxon>Selenomonadales</taxon>
        <taxon>Selenomonadaceae</taxon>
        <taxon>Centipeda</taxon>
    </lineage>
</organism>
<dbReference type="eggNOG" id="ENOG50331YR">
    <property type="taxonomic scope" value="Bacteria"/>
</dbReference>
<feature type="chain" id="PRO_5003331185" evidence="1">
    <location>
        <begin position="22"/>
        <end position="213"/>
    </location>
</feature>
<evidence type="ECO:0000256" key="1">
    <source>
        <dbReference type="SAM" id="SignalP"/>
    </source>
</evidence>
<accession>F5RLU0</accession>
<reference evidence="2 3" key="1">
    <citation type="submission" date="2011-04" db="EMBL/GenBank/DDBJ databases">
        <authorList>
            <person name="Muzny D."/>
            <person name="Qin X."/>
            <person name="Deng J."/>
            <person name="Jiang H."/>
            <person name="Liu Y."/>
            <person name="Qu J."/>
            <person name="Song X.-Z."/>
            <person name="Zhang L."/>
            <person name="Thornton R."/>
            <person name="Coyle M."/>
            <person name="Francisco L."/>
            <person name="Jackson L."/>
            <person name="Javaid M."/>
            <person name="Korchina V."/>
            <person name="Kovar C."/>
            <person name="Mata R."/>
            <person name="Mathew T."/>
            <person name="Ngo R."/>
            <person name="Nguyen L."/>
            <person name="Nguyen N."/>
            <person name="Okwuonu G."/>
            <person name="Ongeri F."/>
            <person name="Pham C."/>
            <person name="Simmons D."/>
            <person name="Wilczek-Boney K."/>
            <person name="Hale W."/>
            <person name="Jakkamsetti A."/>
            <person name="Pham P."/>
            <person name="Ruth R."/>
            <person name="San Lucas F."/>
            <person name="Warren J."/>
            <person name="Zhang J."/>
            <person name="Zhao Z."/>
            <person name="Zhou C."/>
            <person name="Zhu D."/>
            <person name="Lee S."/>
            <person name="Bess C."/>
            <person name="Blankenburg K."/>
            <person name="Forbes L."/>
            <person name="Fu Q."/>
            <person name="Gubbala S."/>
            <person name="Hirani K."/>
            <person name="Jayaseelan J.C."/>
            <person name="Lara F."/>
            <person name="Munidasa M."/>
            <person name="Palculict T."/>
            <person name="Patil S."/>
            <person name="Pu L.-L."/>
            <person name="Saada N."/>
            <person name="Tang L."/>
            <person name="Weissenberger G."/>
            <person name="Zhu Y."/>
            <person name="Hemphill L."/>
            <person name="Shang Y."/>
            <person name="Youmans B."/>
            <person name="Ayvaz T."/>
            <person name="Ross M."/>
            <person name="Santibanez J."/>
            <person name="Aqrawi P."/>
            <person name="Gross S."/>
            <person name="Joshi V."/>
            <person name="Fowler G."/>
            <person name="Nazareth L."/>
            <person name="Reid J."/>
            <person name="Worley K."/>
            <person name="Petrosino J."/>
            <person name="Highlander S."/>
            <person name="Gibbs R."/>
        </authorList>
    </citation>
    <scope>NUCLEOTIDE SEQUENCE [LARGE SCALE GENOMIC DNA]</scope>
    <source>
        <strain evidence="2 3">DSM 2778</strain>
    </source>
</reference>
<keyword evidence="1" id="KW-0732">Signal</keyword>
<dbReference type="HOGENOM" id="CLU_1292510_0_0_9"/>
<comment type="caution">
    <text evidence="2">The sequence shown here is derived from an EMBL/GenBank/DDBJ whole genome shotgun (WGS) entry which is preliminary data.</text>
</comment>
<dbReference type="AlphaFoldDB" id="F5RLU0"/>
<dbReference type="RefSeq" id="WP_006306180.1">
    <property type="nucleotide sequence ID" value="NZ_GL892076.1"/>
</dbReference>
<feature type="signal peptide" evidence="1">
    <location>
        <begin position="1"/>
        <end position="21"/>
    </location>
</feature>
<proteinExistence type="predicted"/>
<gene>
    <name evidence="2" type="ORF">HMPREF9081_1245</name>
</gene>
<dbReference type="Proteomes" id="UP000004067">
    <property type="component" value="Unassembled WGS sequence"/>
</dbReference>
<evidence type="ECO:0000313" key="3">
    <source>
        <dbReference type="Proteomes" id="UP000004067"/>
    </source>
</evidence>
<name>F5RLU0_9FIRM</name>
<evidence type="ECO:0000313" key="2">
    <source>
        <dbReference type="EMBL" id="EGK60060.1"/>
    </source>
</evidence>
<dbReference type="OrthoDB" id="1664973at2"/>